<name>A0A101FH52_9THEO</name>
<keyword evidence="1" id="KW-0067">ATP-binding</keyword>
<sequence length="52" mass="5769">MNSAVLLVKNLTVEFFGTWGSIRAVDRVDLEVEKGERVALVLPTAAFFLNQC</sequence>
<keyword evidence="1" id="KW-0547">Nucleotide-binding</keyword>
<dbReference type="GO" id="GO:0005524">
    <property type="term" value="F:ATP binding"/>
    <property type="evidence" value="ECO:0007669"/>
    <property type="project" value="UniProtKB-KW"/>
</dbReference>
<dbReference type="Proteomes" id="UP000053326">
    <property type="component" value="Unassembled WGS sequence"/>
</dbReference>
<gene>
    <name evidence="1" type="ORF">XD66_0373</name>
</gene>
<dbReference type="EMBL" id="LGFO01000027">
    <property type="protein sequence ID" value="KUK36914.1"/>
    <property type="molecule type" value="Genomic_DNA"/>
</dbReference>
<accession>A0A101FH52</accession>
<evidence type="ECO:0000313" key="2">
    <source>
        <dbReference type="Proteomes" id="UP000053326"/>
    </source>
</evidence>
<protein>
    <submittedName>
        <fullName evidence="1">Oligopeptide transport ATP-binding protein OppD</fullName>
    </submittedName>
</protein>
<organism evidence="1 2">
    <name type="scientific">Thermacetogenium phaeum</name>
    <dbReference type="NCBI Taxonomy" id="85874"/>
    <lineage>
        <taxon>Bacteria</taxon>
        <taxon>Bacillati</taxon>
        <taxon>Bacillota</taxon>
        <taxon>Clostridia</taxon>
        <taxon>Thermoanaerobacterales</taxon>
        <taxon>Thermoanaerobacteraceae</taxon>
        <taxon>Thermacetogenium</taxon>
    </lineage>
</organism>
<comment type="caution">
    <text evidence="1">The sequence shown here is derived from an EMBL/GenBank/DDBJ whole genome shotgun (WGS) entry which is preliminary data.</text>
</comment>
<evidence type="ECO:0000313" key="1">
    <source>
        <dbReference type="EMBL" id="KUK36914.1"/>
    </source>
</evidence>
<reference evidence="2" key="1">
    <citation type="journal article" date="2015" name="MBio">
        <title>Genome-Resolved Metagenomic Analysis Reveals Roles for Candidate Phyla and Other Microbial Community Members in Biogeochemical Transformations in Oil Reservoirs.</title>
        <authorList>
            <person name="Hu P."/>
            <person name="Tom L."/>
            <person name="Singh A."/>
            <person name="Thomas B.C."/>
            <person name="Baker B.J."/>
            <person name="Piceno Y.M."/>
            <person name="Andersen G.L."/>
            <person name="Banfield J.F."/>
        </authorList>
    </citation>
    <scope>NUCLEOTIDE SEQUENCE [LARGE SCALE GENOMIC DNA]</scope>
</reference>
<dbReference type="AlphaFoldDB" id="A0A101FH52"/>
<proteinExistence type="predicted"/>